<dbReference type="SUPFAM" id="SSF48452">
    <property type="entry name" value="TPR-like"/>
    <property type="match status" value="1"/>
</dbReference>
<evidence type="ECO:0000313" key="2">
    <source>
        <dbReference type="Proteomes" id="UP000264002"/>
    </source>
</evidence>
<gene>
    <name evidence="1" type="ORF">DYP60_05635</name>
</gene>
<dbReference type="EMBL" id="QUWK01000005">
    <property type="protein sequence ID" value="RFU95108.1"/>
    <property type="molecule type" value="Genomic_DNA"/>
</dbReference>
<name>A0A372MI81_9SPIR</name>
<dbReference type="InterPro" id="IPR011990">
    <property type="entry name" value="TPR-like_helical_dom_sf"/>
</dbReference>
<evidence type="ECO:0008006" key="3">
    <source>
        <dbReference type="Google" id="ProtNLM"/>
    </source>
</evidence>
<dbReference type="PROSITE" id="PS51257">
    <property type="entry name" value="PROKAR_LIPOPROTEIN"/>
    <property type="match status" value="1"/>
</dbReference>
<comment type="caution">
    <text evidence="1">The sequence shown here is derived from an EMBL/GenBank/DDBJ whole genome shotgun (WGS) entry which is preliminary data.</text>
</comment>
<keyword evidence="2" id="KW-1185">Reference proteome</keyword>
<organism evidence="1 2">
    <name type="scientific">Sphaerochaeta halotolerans</name>
    <dbReference type="NCBI Taxonomy" id="2293840"/>
    <lineage>
        <taxon>Bacteria</taxon>
        <taxon>Pseudomonadati</taxon>
        <taxon>Spirochaetota</taxon>
        <taxon>Spirochaetia</taxon>
        <taxon>Spirochaetales</taxon>
        <taxon>Sphaerochaetaceae</taxon>
        <taxon>Sphaerochaeta</taxon>
    </lineage>
</organism>
<accession>A0A372MI81</accession>
<reference evidence="1 2" key="2">
    <citation type="submission" date="2018-09" db="EMBL/GenBank/DDBJ databases">
        <title>Genome of Sphaerochaeta halotolerans strain 4-11.</title>
        <authorList>
            <person name="Nazina T.N."/>
            <person name="Sokolova D.S."/>
        </authorList>
    </citation>
    <scope>NUCLEOTIDE SEQUENCE [LARGE SCALE GENOMIC DNA]</scope>
    <source>
        <strain evidence="1 2">4-11</strain>
    </source>
</reference>
<dbReference type="AlphaFoldDB" id="A0A372MI81"/>
<protein>
    <recommendedName>
        <fullName evidence="3">Tetratricopeptide repeat protein</fullName>
    </recommendedName>
</protein>
<dbReference type="RefSeq" id="WP_117329917.1">
    <property type="nucleotide sequence ID" value="NZ_QUWK01000005.1"/>
</dbReference>
<dbReference type="Gene3D" id="1.25.40.10">
    <property type="entry name" value="Tetratricopeptide repeat domain"/>
    <property type="match status" value="1"/>
</dbReference>
<sequence length="485" mass="53900">MKKSVVLFVVILMVSLLFMSCGTVFTKGGSDYRSGVSAYEKKEYVSSLRYLNQALSVNPEFVEAAQLFPVVFSEGTSYYKAQISNNAAMQDRQAADVVYRSYTNLQELHEIARISGRSGLMIEDFTSKLEEARLKSGDLWFSYAQSLQAKGDRESLKQAVAAYETARDRNPNLENIDTIIAALIEEATVTVAVIGHGPSNESFSQKVLADVTKILGSDRFIEVIQREDFNPGPDSMVGPLDIAVMTAMGEGWDYVLEVYASTSFEEISKEEPVSLPSGNPLFPGVKRSIGYQTRTYLSYRLFKIKNGVSVVAGDTINELSGPYEYTFSYVQAEGLRELNLGGTGKKNLRYVTSKADDMTTNNAINALRMDYEYISIPAEVSDPTDQTQWIAYYKNQYNDFEEFAEQESGRELFYAIEVVHHAPTDTYFTIGESLDAAIQRSKINSAIMNALSYTARTLAAAEKERTAYAIWDAGEIAAKGVKDLL</sequence>
<proteinExistence type="predicted"/>
<evidence type="ECO:0000313" key="1">
    <source>
        <dbReference type="EMBL" id="RFU95108.1"/>
    </source>
</evidence>
<reference evidence="2" key="1">
    <citation type="submission" date="2018-08" db="EMBL/GenBank/DDBJ databases">
        <authorList>
            <person name="Grouzdev D.S."/>
            <person name="Krutkina M.S."/>
        </authorList>
    </citation>
    <scope>NUCLEOTIDE SEQUENCE [LARGE SCALE GENOMIC DNA]</scope>
    <source>
        <strain evidence="2">4-11</strain>
    </source>
</reference>
<dbReference type="Proteomes" id="UP000264002">
    <property type="component" value="Unassembled WGS sequence"/>
</dbReference>